<dbReference type="EMBL" id="KN833027">
    <property type="protein sequence ID" value="KIM77220.1"/>
    <property type="molecule type" value="Genomic_DNA"/>
</dbReference>
<dbReference type="HOGENOM" id="CLU_2062365_0_0_1"/>
<evidence type="ECO:0000313" key="2">
    <source>
        <dbReference type="Proteomes" id="UP000054166"/>
    </source>
</evidence>
<sequence length="119" mass="12837">MSHFLASTPASLHPLITLNLRFHLRTTPAYPECHPSLRPPTRIIIPNYYYTPSHSPGQGNNMIRAAGVVEWQFGRGTVWAAVCLTILEGSGSGRGWVGGMEEGLEALPGNAIVSHACSL</sequence>
<gene>
    <name evidence="1" type="ORF">PILCRDRAFT_625176</name>
</gene>
<name>A0A0C3EXH4_PILCF</name>
<keyword evidence="2" id="KW-1185">Reference proteome</keyword>
<accession>A0A0C3EXH4</accession>
<organism evidence="1 2">
    <name type="scientific">Piloderma croceum (strain F 1598)</name>
    <dbReference type="NCBI Taxonomy" id="765440"/>
    <lineage>
        <taxon>Eukaryota</taxon>
        <taxon>Fungi</taxon>
        <taxon>Dikarya</taxon>
        <taxon>Basidiomycota</taxon>
        <taxon>Agaricomycotina</taxon>
        <taxon>Agaricomycetes</taxon>
        <taxon>Agaricomycetidae</taxon>
        <taxon>Atheliales</taxon>
        <taxon>Atheliaceae</taxon>
        <taxon>Piloderma</taxon>
    </lineage>
</organism>
<dbReference type="InParanoid" id="A0A0C3EXH4"/>
<dbReference type="AlphaFoldDB" id="A0A0C3EXH4"/>
<reference evidence="1 2" key="1">
    <citation type="submission" date="2014-04" db="EMBL/GenBank/DDBJ databases">
        <authorList>
            <consortium name="DOE Joint Genome Institute"/>
            <person name="Kuo A."/>
            <person name="Tarkka M."/>
            <person name="Buscot F."/>
            <person name="Kohler A."/>
            <person name="Nagy L.G."/>
            <person name="Floudas D."/>
            <person name="Copeland A."/>
            <person name="Barry K.W."/>
            <person name="Cichocki N."/>
            <person name="Veneault-Fourrey C."/>
            <person name="LaButti K."/>
            <person name="Lindquist E.A."/>
            <person name="Lipzen A."/>
            <person name="Lundell T."/>
            <person name="Morin E."/>
            <person name="Murat C."/>
            <person name="Sun H."/>
            <person name="Tunlid A."/>
            <person name="Henrissat B."/>
            <person name="Grigoriev I.V."/>
            <person name="Hibbett D.S."/>
            <person name="Martin F."/>
            <person name="Nordberg H.P."/>
            <person name="Cantor M.N."/>
            <person name="Hua S.X."/>
        </authorList>
    </citation>
    <scope>NUCLEOTIDE SEQUENCE [LARGE SCALE GENOMIC DNA]</scope>
    <source>
        <strain evidence="1 2">F 1598</strain>
    </source>
</reference>
<dbReference type="Proteomes" id="UP000054166">
    <property type="component" value="Unassembled WGS sequence"/>
</dbReference>
<reference evidence="2" key="2">
    <citation type="submission" date="2015-01" db="EMBL/GenBank/DDBJ databases">
        <title>Evolutionary Origins and Diversification of the Mycorrhizal Mutualists.</title>
        <authorList>
            <consortium name="DOE Joint Genome Institute"/>
            <consortium name="Mycorrhizal Genomics Consortium"/>
            <person name="Kohler A."/>
            <person name="Kuo A."/>
            <person name="Nagy L.G."/>
            <person name="Floudas D."/>
            <person name="Copeland A."/>
            <person name="Barry K.W."/>
            <person name="Cichocki N."/>
            <person name="Veneault-Fourrey C."/>
            <person name="LaButti K."/>
            <person name="Lindquist E.A."/>
            <person name="Lipzen A."/>
            <person name="Lundell T."/>
            <person name="Morin E."/>
            <person name="Murat C."/>
            <person name="Riley R."/>
            <person name="Ohm R."/>
            <person name="Sun H."/>
            <person name="Tunlid A."/>
            <person name="Henrissat B."/>
            <person name="Grigoriev I.V."/>
            <person name="Hibbett D.S."/>
            <person name="Martin F."/>
        </authorList>
    </citation>
    <scope>NUCLEOTIDE SEQUENCE [LARGE SCALE GENOMIC DNA]</scope>
    <source>
        <strain evidence="2">F 1598</strain>
    </source>
</reference>
<evidence type="ECO:0000313" key="1">
    <source>
        <dbReference type="EMBL" id="KIM77220.1"/>
    </source>
</evidence>
<protein>
    <submittedName>
        <fullName evidence="1">Uncharacterized protein</fullName>
    </submittedName>
</protein>
<proteinExistence type="predicted"/>